<keyword evidence="4 8" id="KW-0812">Transmembrane</keyword>
<keyword evidence="3" id="KW-1003">Cell membrane</keyword>
<dbReference type="PANTHER" id="PTHR23513">
    <property type="entry name" value="INTEGRAL MEMBRANE EFFLUX PROTEIN-RELATED"/>
    <property type="match status" value="1"/>
</dbReference>
<evidence type="ECO:0000256" key="4">
    <source>
        <dbReference type="ARBA" id="ARBA00022692"/>
    </source>
</evidence>
<accession>A0A5R9DU99</accession>
<reference evidence="9 10" key="1">
    <citation type="submission" date="2019-05" db="EMBL/GenBank/DDBJ databases">
        <title>Streptomyces marianii sp. nov., a novel marine actinomycete from southern coast of India.</title>
        <authorList>
            <person name="Iniyan A.M."/>
            <person name="Wink J."/>
            <person name="Ramprasad E."/>
            <person name="Ramana C.V."/>
            <person name="Bunk B."/>
            <person name="Sproer C."/>
            <person name="Joseph F.-J.R.S."/>
            <person name="Vincent S.G.P."/>
        </authorList>
    </citation>
    <scope>NUCLEOTIDE SEQUENCE [LARGE SCALE GENOMIC DNA]</scope>
    <source>
        <strain evidence="9 10">ICN19</strain>
    </source>
</reference>
<feature type="transmembrane region" description="Helical" evidence="8">
    <location>
        <begin position="322"/>
        <end position="343"/>
    </location>
</feature>
<dbReference type="Proteomes" id="UP000305921">
    <property type="component" value="Unassembled WGS sequence"/>
</dbReference>
<dbReference type="Gene3D" id="1.20.1250.20">
    <property type="entry name" value="MFS general substrate transporter like domains"/>
    <property type="match status" value="1"/>
</dbReference>
<feature type="transmembrane region" description="Helical" evidence="8">
    <location>
        <begin position="265"/>
        <end position="287"/>
    </location>
</feature>
<comment type="subcellular location">
    <subcellularLocation>
        <location evidence="1">Cell membrane</location>
        <topology evidence="1">Multi-pass membrane protein</topology>
    </subcellularLocation>
</comment>
<dbReference type="InterPro" id="IPR036259">
    <property type="entry name" value="MFS_trans_sf"/>
</dbReference>
<dbReference type="InterPro" id="IPR010290">
    <property type="entry name" value="TM_effector"/>
</dbReference>
<feature type="transmembrane region" description="Helical" evidence="8">
    <location>
        <begin position="238"/>
        <end position="259"/>
    </location>
</feature>
<comment type="caution">
    <text evidence="9">The sequence shown here is derived from an EMBL/GenBank/DDBJ whole genome shotgun (WGS) entry which is preliminary data.</text>
</comment>
<feature type="compositionally biased region" description="Basic and acidic residues" evidence="7">
    <location>
        <begin position="452"/>
        <end position="463"/>
    </location>
</feature>
<organism evidence="9 10">
    <name type="scientific">Streptomyces marianii</name>
    <dbReference type="NCBI Taxonomy" id="1817406"/>
    <lineage>
        <taxon>Bacteria</taxon>
        <taxon>Bacillati</taxon>
        <taxon>Actinomycetota</taxon>
        <taxon>Actinomycetes</taxon>
        <taxon>Kitasatosporales</taxon>
        <taxon>Streptomycetaceae</taxon>
        <taxon>Streptomyces</taxon>
    </lineage>
</organism>
<dbReference type="OrthoDB" id="4333930at2"/>
<evidence type="ECO:0000256" key="1">
    <source>
        <dbReference type="ARBA" id="ARBA00004651"/>
    </source>
</evidence>
<keyword evidence="10" id="KW-1185">Reference proteome</keyword>
<evidence type="ECO:0000256" key="8">
    <source>
        <dbReference type="SAM" id="Phobius"/>
    </source>
</evidence>
<evidence type="ECO:0000313" key="10">
    <source>
        <dbReference type="Proteomes" id="UP000305921"/>
    </source>
</evidence>
<feature type="transmembrane region" description="Helical" evidence="8">
    <location>
        <begin position="364"/>
        <end position="387"/>
    </location>
</feature>
<dbReference type="RefSeq" id="WP_138058130.1">
    <property type="nucleotide sequence ID" value="NZ_VAWE01000002.1"/>
</dbReference>
<keyword evidence="6 8" id="KW-0472">Membrane</keyword>
<keyword evidence="5 8" id="KW-1133">Transmembrane helix</keyword>
<sequence length="463" mass="47631">MTSSTDPSASSGARPSLWRHRNFRRYLTGQAASVTGSSISSMVIPVLAVLELDATTAEVAWLTFLGQLPPALLALHAGALADRHSKRKQMITGDLISAAALASVPVAAALDRLSLTQLMVVAAVQGAAGVLHDAAAISLLPSLVDRSLLQRSNSRIGSLFAVAATAGSNLGATLTALLGPARALLGDVLSYLVSAWCTARIQTPEHPRPAAQDRRLHTEIGEGLRYVNGDHRLRTLTLVNATTSFALALLNTLWALYLLRSLTMGATAFGVVLGLGALGAAAGALTAPSLAARYGPGPMMLAALAITPLAQIPLLLASPSLIWQFAIGAALFLQLACAGAAGTTQRTIRQVVTADGMQARMQAVSTWLTSGARPVAALLAGGLGTWIGVRPTLAAGTCLLVVPLVVLYRSPLRSLREMPGSPAVPPPSGAALAQPAPSPREPAVRQPAAPGDVRRDRSPGGGP</sequence>
<feature type="transmembrane region" description="Helical" evidence="8">
    <location>
        <begin position="59"/>
        <end position="79"/>
    </location>
</feature>
<keyword evidence="2" id="KW-0813">Transport</keyword>
<dbReference type="Pfam" id="PF05977">
    <property type="entry name" value="MFS_3"/>
    <property type="match status" value="1"/>
</dbReference>
<dbReference type="AlphaFoldDB" id="A0A5R9DU99"/>
<dbReference type="EMBL" id="VAWE01000002">
    <property type="protein sequence ID" value="TLQ39318.1"/>
    <property type="molecule type" value="Genomic_DNA"/>
</dbReference>
<name>A0A5R9DU99_9ACTN</name>
<proteinExistence type="predicted"/>
<evidence type="ECO:0000256" key="6">
    <source>
        <dbReference type="ARBA" id="ARBA00023136"/>
    </source>
</evidence>
<evidence type="ECO:0000256" key="2">
    <source>
        <dbReference type="ARBA" id="ARBA00022448"/>
    </source>
</evidence>
<feature type="transmembrane region" description="Helical" evidence="8">
    <location>
        <begin position="26"/>
        <end position="47"/>
    </location>
</feature>
<protein>
    <submittedName>
        <fullName evidence="9">MFS transporter</fullName>
    </submittedName>
</protein>
<dbReference type="PANTHER" id="PTHR23513:SF6">
    <property type="entry name" value="MAJOR FACILITATOR SUPERFAMILY ASSOCIATED DOMAIN-CONTAINING PROTEIN"/>
    <property type="match status" value="1"/>
</dbReference>
<feature type="transmembrane region" description="Helical" evidence="8">
    <location>
        <begin position="156"/>
        <end position="177"/>
    </location>
</feature>
<dbReference type="CDD" id="cd06173">
    <property type="entry name" value="MFS_MefA_like"/>
    <property type="match status" value="1"/>
</dbReference>
<evidence type="ECO:0000313" key="9">
    <source>
        <dbReference type="EMBL" id="TLQ39318.1"/>
    </source>
</evidence>
<evidence type="ECO:0000256" key="7">
    <source>
        <dbReference type="SAM" id="MobiDB-lite"/>
    </source>
</evidence>
<dbReference type="SUPFAM" id="SSF103473">
    <property type="entry name" value="MFS general substrate transporter"/>
    <property type="match status" value="1"/>
</dbReference>
<dbReference type="GO" id="GO:0005886">
    <property type="term" value="C:plasma membrane"/>
    <property type="evidence" value="ECO:0007669"/>
    <property type="project" value="UniProtKB-SubCell"/>
</dbReference>
<evidence type="ECO:0000256" key="3">
    <source>
        <dbReference type="ARBA" id="ARBA00022475"/>
    </source>
</evidence>
<gene>
    <name evidence="9" type="ORF">FEF34_38700</name>
</gene>
<evidence type="ECO:0000256" key="5">
    <source>
        <dbReference type="ARBA" id="ARBA00022989"/>
    </source>
</evidence>
<feature type="transmembrane region" description="Helical" evidence="8">
    <location>
        <begin position="393"/>
        <end position="410"/>
    </location>
</feature>
<feature type="region of interest" description="Disordered" evidence="7">
    <location>
        <begin position="417"/>
        <end position="463"/>
    </location>
</feature>